<accession>A0AAI9X4B4</accession>
<keyword evidence="2" id="KW-1185">Reference proteome</keyword>
<name>A0AAI9X4B4_PENTH</name>
<sequence>MEVTPFVGVCGGYLAGDVDVDGEDGDDGDDSVDGGTDGIYSLSVTLNSSSNLTLHHALRRPPRRPLLTTS</sequence>
<dbReference type="Proteomes" id="UP001227192">
    <property type="component" value="Unassembled WGS sequence"/>
</dbReference>
<dbReference type="EMBL" id="LACB01000492">
    <property type="protein sequence ID" value="KAJ9482909.1"/>
    <property type="molecule type" value="Genomic_DNA"/>
</dbReference>
<protein>
    <submittedName>
        <fullName evidence="1">Uncharacterized protein</fullName>
    </submittedName>
</protein>
<reference evidence="1" key="1">
    <citation type="submission" date="2015-06" db="EMBL/GenBank/DDBJ databases">
        <authorList>
            <person name="Nguyen H."/>
        </authorList>
    </citation>
    <scope>NUCLEOTIDE SEQUENCE</scope>
    <source>
        <strain evidence="1">DAOM 180753</strain>
    </source>
</reference>
<reference evidence="1" key="2">
    <citation type="journal article" date="2016" name="Fungal Biol.">
        <title>Ochratoxin A production by Penicillium thymicola.</title>
        <authorList>
            <person name="Nguyen H.D.T."/>
            <person name="McMullin D.R."/>
            <person name="Ponomareva E."/>
            <person name="Riley R."/>
            <person name="Pomraning K.R."/>
            <person name="Baker S.E."/>
            <person name="Seifert K.A."/>
        </authorList>
    </citation>
    <scope>NUCLEOTIDE SEQUENCE</scope>
    <source>
        <strain evidence="1">DAOM 180753</strain>
    </source>
</reference>
<comment type="caution">
    <text evidence="1">The sequence shown here is derived from an EMBL/GenBank/DDBJ whole genome shotgun (WGS) entry which is preliminary data.</text>
</comment>
<evidence type="ECO:0000313" key="1">
    <source>
        <dbReference type="EMBL" id="KAJ9482909.1"/>
    </source>
</evidence>
<evidence type="ECO:0000313" key="2">
    <source>
        <dbReference type="Proteomes" id="UP001227192"/>
    </source>
</evidence>
<dbReference type="AlphaFoldDB" id="A0AAI9X4B4"/>
<organism evidence="1 2">
    <name type="scientific">Penicillium thymicola</name>
    <dbReference type="NCBI Taxonomy" id="293382"/>
    <lineage>
        <taxon>Eukaryota</taxon>
        <taxon>Fungi</taxon>
        <taxon>Dikarya</taxon>
        <taxon>Ascomycota</taxon>
        <taxon>Pezizomycotina</taxon>
        <taxon>Eurotiomycetes</taxon>
        <taxon>Eurotiomycetidae</taxon>
        <taxon>Eurotiales</taxon>
        <taxon>Aspergillaceae</taxon>
        <taxon>Penicillium</taxon>
    </lineage>
</organism>
<gene>
    <name evidence="1" type="ORF">VN97_g10515</name>
</gene>
<proteinExistence type="predicted"/>